<dbReference type="InterPro" id="IPR053092">
    <property type="entry name" value="Mitochondrial_unc_protein"/>
</dbReference>
<name>A0A1G4JS15_9SACH</name>
<dbReference type="AlphaFoldDB" id="A0A1G4JS15"/>
<accession>A0A1G4JS15</accession>
<proteinExistence type="predicted"/>
<protein>
    <submittedName>
        <fullName evidence="1">LAMI_0E15126g1_1</fullName>
    </submittedName>
</protein>
<dbReference type="Proteomes" id="UP000191024">
    <property type="component" value="Chromosome E"/>
</dbReference>
<evidence type="ECO:0000313" key="2">
    <source>
        <dbReference type="Proteomes" id="UP000191024"/>
    </source>
</evidence>
<evidence type="ECO:0000313" key="1">
    <source>
        <dbReference type="EMBL" id="SCU93652.1"/>
    </source>
</evidence>
<organism evidence="1 2">
    <name type="scientific">Lachancea mirantina</name>
    <dbReference type="NCBI Taxonomy" id="1230905"/>
    <lineage>
        <taxon>Eukaryota</taxon>
        <taxon>Fungi</taxon>
        <taxon>Dikarya</taxon>
        <taxon>Ascomycota</taxon>
        <taxon>Saccharomycotina</taxon>
        <taxon>Saccharomycetes</taxon>
        <taxon>Saccharomycetales</taxon>
        <taxon>Saccharomycetaceae</taxon>
        <taxon>Lachancea</taxon>
    </lineage>
</organism>
<dbReference type="PANTHER" id="PTHR28048:SF1">
    <property type="entry name" value="ACR195WP"/>
    <property type="match status" value="1"/>
</dbReference>
<dbReference type="EMBL" id="LT598465">
    <property type="protein sequence ID" value="SCU93652.1"/>
    <property type="molecule type" value="Genomic_DNA"/>
</dbReference>
<sequence length="108" mass="12431">MVSNILSVFNPAPSRDLDESETRDCVPCQVMSTLFSLGFGSYLVSGKPFEYCEKDQKKGISLREFNRLNPQWWRITLRSAGGILLLFGLFRGTEGWLWNRGKIYKKYA</sequence>
<keyword evidence="2" id="KW-1185">Reference proteome</keyword>
<dbReference type="PANTHER" id="PTHR28048">
    <property type="entry name" value="ACR195WP"/>
    <property type="match status" value="1"/>
</dbReference>
<reference evidence="1 2" key="1">
    <citation type="submission" date="2016-03" db="EMBL/GenBank/DDBJ databases">
        <authorList>
            <person name="Devillers H."/>
        </authorList>
    </citation>
    <scope>NUCLEOTIDE SEQUENCE [LARGE SCALE GENOMIC DNA]</scope>
    <source>
        <strain evidence="1">CBS 11717</strain>
    </source>
</reference>
<dbReference type="OrthoDB" id="4083608at2759"/>
<gene>
    <name evidence="1" type="ORF">LAMI_0E15126G</name>
</gene>